<keyword evidence="10" id="KW-1185">Reference proteome</keyword>
<dbReference type="OrthoDB" id="2081904at2"/>
<feature type="transmembrane region" description="Helical" evidence="8">
    <location>
        <begin position="41"/>
        <end position="61"/>
    </location>
</feature>
<gene>
    <name evidence="9" type="ORF">SAMN04488127_1781</name>
</gene>
<keyword evidence="3" id="KW-0813">Transport</keyword>
<comment type="subcellular location">
    <subcellularLocation>
        <location evidence="1">Membrane</location>
        <topology evidence="1">Multi-pass membrane protein</topology>
    </subcellularLocation>
</comment>
<accession>A0A1H6Z4Z7</accession>
<feature type="transmembrane region" description="Helical" evidence="8">
    <location>
        <begin position="119"/>
        <end position="136"/>
    </location>
</feature>
<feature type="transmembrane region" description="Helical" evidence="8">
    <location>
        <begin position="148"/>
        <end position="165"/>
    </location>
</feature>
<feature type="transmembrane region" description="Helical" evidence="8">
    <location>
        <begin position="218"/>
        <end position="240"/>
    </location>
</feature>
<evidence type="ECO:0000256" key="2">
    <source>
        <dbReference type="ARBA" id="ARBA00007998"/>
    </source>
</evidence>
<reference evidence="10" key="1">
    <citation type="submission" date="2016-10" db="EMBL/GenBank/DDBJ databases">
        <authorList>
            <person name="Varghese N."/>
            <person name="Submissions S."/>
        </authorList>
    </citation>
    <scope>NUCLEOTIDE SEQUENCE [LARGE SCALE GENOMIC DNA]</scope>
    <source>
        <strain evidence="10">CGMCC 1.6763</strain>
    </source>
</reference>
<dbReference type="STRING" id="426757.SAMN04488127_1781"/>
<evidence type="ECO:0000313" key="9">
    <source>
        <dbReference type="EMBL" id="SEJ44005.1"/>
    </source>
</evidence>
<feature type="transmembrane region" description="Helical" evidence="8">
    <location>
        <begin position="308"/>
        <end position="323"/>
    </location>
</feature>
<evidence type="ECO:0000256" key="4">
    <source>
        <dbReference type="ARBA" id="ARBA00022544"/>
    </source>
</evidence>
<organism evidence="9 10">
    <name type="scientific">Bhargavaea ginsengi</name>
    <dbReference type="NCBI Taxonomy" id="426757"/>
    <lineage>
        <taxon>Bacteria</taxon>
        <taxon>Bacillati</taxon>
        <taxon>Bacillota</taxon>
        <taxon>Bacilli</taxon>
        <taxon>Bacillales</taxon>
        <taxon>Caryophanaceae</taxon>
        <taxon>Bhargavaea</taxon>
    </lineage>
</organism>
<dbReference type="RefSeq" id="WP_092052457.1">
    <property type="nucleotide sequence ID" value="NZ_FNZF01000003.1"/>
</dbReference>
<evidence type="ECO:0000256" key="7">
    <source>
        <dbReference type="ARBA" id="ARBA00023136"/>
    </source>
</evidence>
<dbReference type="GO" id="GO:0009847">
    <property type="term" value="P:spore germination"/>
    <property type="evidence" value="ECO:0007669"/>
    <property type="project" value="InterPro"/>
</dbReference>
<proteinExistence type="inferred from homology"/>
<evidence type="ECO:0000256" key="3">
    <source>
        <dbReference type="ARBA" id="ARBA00022448"/>
    </source>
</evidence>
<dbReference type="PANTHER" id="PTHR34975:SF2">
    <property type="entry name" value="SPORE GERMINATION PROTEIN A2"/>
    <property type="match status" value="1"/>
</dbReference>
<feature type="transmembrane region" description="Helical" evidence="8">
    <location>
        <begin position="275"/>
        <end position="296"/>
    </location>
</feature>
<evidence type="ECO:0000313" key="10">
    <source>
        <dbReference type="Proteomes" id="UP000199200"/>
    </source>
</evidence>
<feature type="transmembrane region" description="Helical" evidence="8">
    <location>
        <begin position="335"/>
        <end position="354"/>
    </location>
</feature>
<dbReference type="Proteomes" id="UP000199200">
    <property type="component" value="Unassembled WGS sequence"/>
</dbReference>
<protein>
    <submittedName>
        <fullName evidence="9">Spore germination protein (Amino acid permease)</fullName>
    </submittedName>
</protein>
<evidence type="ECO:0000256" key="1">
    <source>
        <dbReference type="ARBA" id="ARBA00004141"/>
    </source>
</evidence>
<name>A0A1H6Z4Z7_9BACL</name>
<evidence type="ECO:0000256" key="6">
    <source>
        <dbReference type="ARBA" id="ARBA00022989"/>
    </source>
</evidence>
<dbReference type="InterPro" id="IPR004761">
    <property type="entry name" value="Spore_GerAB"/>
</dbReference>
<evidence type="ECO:0000256" key="5">
    <source>
        <dbReference type="ARBA" id="ARBA00022692"/>
    </source>
</evidence>
<dbReference type="EMBL" id="FNZF01000003">
    <property type="protein sequence ID" value="SEJ44005.1"/>
    <property type="molecule type" value="Genomic_DNA"/>
</dbReference>
<keyword evidence="6 8" id="KW-1133">Transmembrane helix</keyword>
<dbReference type="Pfam" id="PF03845">
    <property type="entry name" value="Spore_permease"/>
    <property type="match status" value="1"/>
</dbReference>
<keyword evidence="4" id="KW-0309">Germination</keyword>
<comment type="similarity">
    <text evidence="2">Belongs to the amino acid-polyamine-organocation (APC) superfamily. Spore germination protein (SGP) (TC 2.A.3.9) family.</text>
</comment>
<dbReference type="AlphaFoldDB" id="A0A1H6Z4Z7"/>
<keyword evidence="7 8" id="KW-0472">Membrane</keyword>
<evidence type="ECO:0000256" key="8">
    <source>
        <dbReference type="SAM" id="Phobius"/>
    </source>
</evidence>
<dbReference type="GO" id="GO:0016020">
    <property type="term" value="C:membrane"/>
    <property type="evidence" value="ECO:0007669"/>
    <property type="project" value="UniProtKB-SubCell"/>
</dbReference>
<dbReference type="PANTHER" id="PTHR34975">
    <property type="entry name" value="SPORE GERMINATION PROTEIN A2"/>
    <property type="match status" value="1"/>
</dbReference>
<sequence length="363" mass="40176">MIKVSDGEIGSREFFAILYVMMAIRVTDSTPNLLHESGLTASWMIPLISGVALIGPVLLLFRLVKKYETGLIEITFELTGPFFGRLIAFLIFLSVFSSLSLNSRNYADIVITMYYPESSVLWILAVLILGAALYIAHRGLEAIGRTALLVVPLFIVTSVCLVFSTTNEMNYLFLFPIAGSGVTEVAKGGIGYSSLYADVIIAGVLASQVRTFNAYRKASVWGLWVSIGKMAIFLAVYVMVFDFHAVRNIAFPYHHLTRMSMVGTIANRMEAVYLAFWYAGAALHFAAYLYISAFLLGKVIGYKPFKQLLFPVAGTAVVLGMVPENYLEGGPLRMALLYSSSGMFLLLPVVLWGLDRMRKREKK</sequence>
<feature type="transmembrane region" description="Helical" evidence="8">
    <location>
        <begin position="82"/>
        <end position="99"/>
    </location>
</feature>
<feature type="transmembrane region" description="Helical" evidence="8">
    <location>
        <begin position="185"/>
        <end position="206"/>
    </location>
</feature>
<keyword evidence="5 8" id="KW-0812">Transmembrane</keyword>